<dbReference type="Proteomes" id="UP000250140">
    <property type="component" value="Unassembled WGS sequence"/>
</dbReference>
<name>A0A8E2FDI8_9PEZI</name>
<dbReference type="InterPro" id="IPR000408">
    <property type="entry name" value="Reg_chr_condens"/>
</dbReference>
<dbReference type="SUPFAM" id="SSF50985">
    <property type="entry name" value="RCC1/BLIP-II"/>
    <property type="match status" value="1"/>
</dbReference>
<accession>A0A8E2FDI8</accession>
<dbReference type="EMBL" id="KV748546">
    <property type="protein sequence ID" value="OCL14696.1"/>
    <property type="molecule type" value="Genomic_DNA"/>
</dbReference>
<feature type="non-terminal residue" evidence="3">
    <location>
        <position position="179"/>
    </location>
</feature>
<sequence>HVYTWGDPRYVRCLGRPILDSSPASIPTYIPYLSETRVTKLASGNWMSGALSTEGELFIWGQGSPSGGGEIAALKTAGEDNDNEDEEDEFVKEVQITIDNLQARVYDFGIGSGHLVVAAEVNNLEHVLKRSIFCAGQCEAGQLGLGRKLQFSASLTEVQELRMRRVRSVTCGGNNSFVV</sequence>
<feature type="non-terminal residue" evidence="3">
    <location>
        <position position="1"/>
    </location>
</feature>
<evidence type="ECO:0000256" key="2">
    <source>
        <dbReference type="PROSITE-ProRule" id="PRU00235"/>
    </source>
</evidence>
<gene>
    <name evidence="3" type="ORF">AOQ84DRAFT_264463</name>
</gene>
<keyword evidence="1" id="KW-0677">Repeat</keyword>
<dbReference type="InterPro" id="IPR009091">
    <property type="entry name" value="RCC1/BLIP-II"/>
</dbReference>
<organism evidence="3 4">
    <name type="scientific">Glonium stellatum</name>
    <dbReference type="NCBI Taxonomy" id="574774"/>
    <lineage>
        <taxon>Eukaryota</taxon>
        <taxon>Fungi</taxon>
        <taxon>Dikarya</taxon>
        <taxon>Ascomycota</taxon>
        <taxon>Pezizomycotina</taxon>
        <taxon>Dothideomycetes</taxon>
        <taxon>Pleosporomycetidae</taxon>
        <taxon>Gloniales</taxon>
        <taxon>Gloniaceae</taxon>
        <taxon>Glonium</taxon>
    </lineage>
</organism>
<dbReference type="OrthoDB" id="5370059at2759"/>
<feature type="repeat" description="RCC1" evidence="2">
    <location>
        <begin position="130"/>
        <end position="179"/>
    </location>
</feature>
<evidence type="ECO:0000256" key="1">
    <source>
        <dbReference type="ARBA" id="ARBA00022737"/>
    </source>
</evidence>
<proteinExistence type="predicted"/>
<dbReference type="InterPro" id="IPR051210">
    <property type="entry name" value="Ub_ligase/GEF_domain"/>
</dbReference>
<dbReference type="PROSITE" id="PS50012">
    <property type="entry name" value="RCC1_3"/>
    <property type="match status" value="2"/>
</dbReference>
<keyword evidence="4" id="KW-1185">Reference proteome</keyword>
<dbReference type="PANTHER" id="PTHR22870">
    <property type="entry name" value="REGULATOR OF CHROMOSOME CONDENSATION"/>
    <property type="match status" value="1"/>
</dbReference>
<dbReference type="PANTHER" id="PTHR22870:SF408">
    <property type="entry name" value="OS09G0560450 PROTEIN"/>
    <property type="match status" value="1"/>
</dbReference>
<feature type="repeat" description="RCC1" evidence="2">
    <location>
        <begin position="1"/>
        <end position="54"/>
    </location>
</feature>
<dbReference type="AlphaFoldDB" id="A0A8E2FDI8"/>
<evidence type="ECO:0000313" key="4">
    <source>
        <dbReference type="Proteomes" id="UP000250140"/>
    </source>
</evidence>
<evidence type="ECO:0000313" key="3">
    <source>
        <dbReference type="EMBL" id="OCL14696.1"/>
    </source>
</evidence>
<dbReference type="Gene3D" id="2.130.10.30">
    <property type="entry name" value="Regulator of chromosome condensation 1/beta-lactamase-inhibitor protein II"/>
    <property type="match status" value="1"/>
</dbReference>
<protein>
    <submittedName>
        <fullName evidence="3">RCC1/BLIP-II protein</fullName>
    </submittedName>
</protein>
<reference evidence="3 4" key="1">
    <citation type="journal article" date="2016" name="Nat. Commun.">
        <title>Ectomycorrhizal ecology is imprinted in the genome of the dominant symbiotic fungus Cenococcum geophilum.</title>
        <authorList>
            <consortium name="DOE Joint Genome Institute"/>
            <person name="Peter M."/>
            <person name="Kohler A."/>
            <person name="Ohm R.A."/>
            <person name="Kuo A."/>
            <person name="Krutzmann J."/>
            <person name="Morin E."/>
            <person name="Arend M."/>
            <person name="Barry K.W."/>
            <person name="Binder M."/>
            <person name="Choi C."/>
            <person name="Clum A."/>
            <person name="Copeland A."/>
            <person name="Grisel N."/>
            <person name="Haridas S."/>
            <person name="Kipfer T."/>
            <person name="LaButti K."/>
            <person name="Lindquist E."/>
            <person name="Lipzen A."/>
            <person name="Maire R."/>
            <person name="Meier B."/>
            <person name="Mihaltcheva S."/>
            <person name="Molinier V."/>
            <person name="Murat C."/>
            <person name="Poggeler S."/>
            <person name="Quandt C.A."/>
            <person name="Sperisen C."/>
            <person name="Tritt A."/>
            <person name="Tisserant E."/>
            <person name="Crous P.W."/>
            <person name="Henrissat B."/>
            <person name="Nehls U."/>
            <person name="Egli S."/>
            <person name="Spatafora J.W."/>
            <person name="Grigoriev I.V."/>
            <person name="Martin F.M."/>
        </authorList>
    </citation>
    <scope>NUCLEOTIDE SEQUENCE [LARGE SCALE GENOMIC DNA]</scope>
    <source>
        <strain evidence="3 4">CBS 207.34</strain>
    </source>
</reference>